<dbReference type="EMBL" id="RCMG01000306">
    <property type="protein sequence ID" value="KAG2857052.1"/>
    <property type="molecule type" value="Genomic_DNA"/>
</dbReference>
<evidence type="ECO:0000313" key="5">
    <source>
        <dbReference type="EMBL" id="KAG2981906.1"/>
    </source>
</evidence>
<keyword evidence="1" id="KW-0175">Coiled coil</keyword>
<proteinExistence type="predicted"/>
<sequence>MHGTDRSPAMISLAAALHQVMRDLERAYARTAQLEEKNALLQGNLDAAVASSDEKMLRICILEEKLVRLQHSSHETKSLKEDTVVREALEKEMQRLYRQSTDLDDSHKEELD</sequence>
<organism evidence="7 8">
    <name type="scientific">Phytophthora cactorum</name>
    <dbReference type="NCBI Taxonomy" id="29920"/>
    <lineage>
        <taxon>Eukaryota</taxon>
        <taxon>Sar</taxon>
        <taxon>Stramenopiles</taxon>
        <taxon>Oomycota</taxon>
        <taxon>Peronosporomycetes</taxon>
        <taxon>Peronosporales</taxon>
        <taxon>Peronosporaceae</taxon>
        <taxon>Phytophthora</taxon>
    </lineage>
</organism>
<comment type="caution">
    <text evidence="7">The sequence shown here is derived from an EMBL/GenBank/DDBJ whole genome shotgun (WGS) entry which is preliminary data.</text>
</comment>
<evidence type="ECO:0000313" key="8">
    <source>
        <dbReference type="Proteomes" id="UP000251314"/>
    </source>
</evidence>
<dbReference type="EMBL" id="RCMV01000251">
    <property type="protein sequence ID" value="KAG3220701.1"/>
    <property type="molecule type" value="Genomic_DNA"/>
</dbReference>
<dbReference type="Proteomes" id="UP000735874">
    <property type="component" value="Unassembled WGS sequence"/>
</dbReference>
<dbReference type="EMBL" id="RCML01000294">
    <property type="protein sequence ID" value="KAG2981906.1"/>
    <property type="molecule type" value="Genomic_DNA"/>
</dbReference>
<protein>
    <submittedName>
        <fullName evidence="7">Uncharacterized protein</fullName>
    </submittedName>
</protein>
<dbReference type="EMBL" id="MJFZ01000019">
    <property type="protein sequence ID" value="RAW42152.1"/>
    <property type="molecule type" value="Genomic_DNA"/>
</dbReference>
<dbReference type="Proteomes" id="UP000697107">
    <property type="component" value="Unassembled WGS sequence"/>
</dbReference>
<evidence type="ECO:0000313" key="3">
    <source>
        <dbReference type="EMBL" id="KAG2920523.1"/>
    </source>
</evidence>
<evidence type="ECO:0000256" key="1">
    <source>
        <dbReference type="SAM" id="Coils"/>
    </source>
</evidence>
<feature type="coiled-coil region" evidence="1">
    <location>
        <begin position="79"/>
        <end position="106"/>
    </location>
</feature>
<dbReference type="Proteomes" id="UP000760860">
    <property type="component" value="Unassembled WGS sequence"/>
</dbReference>
<dbReference type="OrthoDB" id="109434at2759"/>
<evidence type="ECO:0000313" key="7">
    <source>
        <dbReference type="EMBL" id="RAW42152.1"/>
    </source>
</evidence>
<dbReference type="AlphaFoldDB" id="A0A329T2N6"/>
<name>A0A329T2N6_9STRA</name>
<dbReference type="Proteomes" id="UP000251314">
    <property type="component" value="Unassembled WGS sequence"/>
</dbReference>
<reference evidence="7 8" key="1">
    <citation type="submission" date="2018-01" db="EMBL/GenBank/DDBJ databases">
        <title>Draft genome of the strawberry crown rot pathogen Phytophthora cactorum.</title>
        <authorList>
            <person name="Armitage A.D."/>
            <person name="Lysoe E."/>
            <person name="Nellist C.F."/>
            <person name="Harrison R.J."/>
            <person name="Brurberg M.B."/>
        </authorList>
    </citation>
    <scope>NUCLEOTIDE SEQUENCE [LARGE SCALE GENOMIC DNA]</scope>
    <source>
        <strain evidence="7 8">10300</strain>
    </source>
</reference>
<accession>A0A329T2N6</accession>
<evidence type="ECO:0000313" key="6">
    <source>
        <dbReference type="EMBL" id="KAG3220701.1"/>
    </source>
</evidence>
<dbReference type="Proteomes" id="UP000774804">
    <property type="component" value="Unassembled WGS sequence"/>
</dbReference>
<dbReference type="VEuPathDB" id="FungiDB:PC110_g1622"/>
<feature type="coiled-coil region" evidence="1">
    <location>
        <begin position="17"/>
        <end position="44"/>
    </location>
</feature>
<evidence type="ECO:0000313" key="4">
    <source>
        <dbReference type="EMBL" id="KAG2938437.1"/>
    </source>
</evidence>
<dbReference type="EMBL" id="RCMK01000287">
    <property type="protein sequence ID" value="KAG2938437.1"/>
    <property type="molecule type" value="Genomic_DNA"/>
</dbReference>
<keyword evidence="8" id="KW-1185">Reference proteome</keyword>
<gene>
    <name evidence="7" type="ORF">PC110_g1622</name>
    <name evidence="2" type="ORF">PC113_g11032</name>
    <name evidence="3" type="ORF">PC115_g9773</name>
    <name evidence="4" type="ORF">PC117_g11242</name>
    <name evidence="5" type="ORF">PC118_g10307</name>
    <name evidence="6" type="ORF">PC129_g8549</name>
</gene>
<dbReference type="EMBL" id="RCMI01000276">
    <property type="protein sequence ID" value="KAG2920523.1"/>
    <property type="molecule type" value="Genomic_DNA"/>
</dbReference>
<evidence type="ECO:0000313" key="2">
    <source>
        <dbReference type="EMBL" id="KAG2857052.1"/>
    </source>
</evidence>
<dbReference type="Proteomes" id="UP000736787">
    <property type="component" value="Unassembled WGS sequence"/>
</dbReference>
<reference evidence="6" key="2">
    <citation type="submission" date="2018-05" db="EMBL/GenBank/DDBJ databases">
        <title>Effector identification in a new, highly contiguous assembly of the strawberry crown rot pathogen Phytophthora cactorum.</title>
        <authorList>
            <person name="Armitage A.D."/>
            <person name="Nellist C.F."/>
            <person name="Bates H."/>
            <person name="Vickerstaff R.J."/>
            <person name="Harrison R.J."/>
        </authorList>
    </citation>
    <scope>NUCLEOTIDE SEQUENCE</scope>
    <source>
        <strain evidence="2">15-7</strain>
        <strain evidence="3">4032</strain>
        <strain evidence="4">4040</strain>
        <strain evidence="5">P415</strain>
        <strain evidence="6">P421</strain>
    </source>
</reference>